<gene>
    <name evidence="3" type="ORF">ACFO4N_07235</name>
</gene>
<dbReference type="CDD" id="cd03801">
    <property type="entry name" value="GT4_PimA-like"/>
    <property type="match status" value="1"/>
</dbReference>
<dbReference type="EC" id="2.4.-.-" evidence="3"/>
<dbReference type="GO" id="GO:0016757">
    <property type="term" value="F:glycosyltransferase activity"/>
    <property type="evidence" value="ECO:0007669"/>
    <property type="project" value="UniProtKB-KW"/>
</dbReference>
<feature type="domain" description="Glycosyltransferase subfamily 4-like N-terminal" evidence="2">
    <location>
        <begin position="15"/>
        <end position="182"/>
    </location>
</feature>
<dbReference type="Pfam" id="PF13439">
    <property type="entry name" value="Glyco_transf_4"/>
    <property type="match status" value="1"/>
</dbReference>
<dbReference type="PANTHER" id="PTHR12526:SF625">
    <property type="entry name" value="PHOSPHATIDYLINOSITOL GLYCAN-CLASS A"/>
    <property type="match status" value="1"/>
</dbReference>
<name>A0ABV9GKK1_9BACL</name>
<dbReference type="Proteomes" id="UP001596022">
    <property type="component" value="Unassembled WGS sequence"/>
</dbReference>
<comment type="caution">
    <text evidence="3">The sequence shown here is derived from an EMBL/GenBank/DDBJ whole genome shotgun (WGS) entry which is preliminary data.</text>
</comment>
<evidence type="ECO:0000313" key="3">
    <source>
        <dbReference type="EMBL" id="MFC4618527.1"/>
    </source>
</evidence>
<reference evidence="4" key="1">
    <citation type="journal article" date="2019" name="Int. J. Syst. Evol. Microbiol.">
        <title>The Global Catalogue of Microorganisms (GCM) 10K type strain sequencing project: providing services to taxonomists for standard genome sequencing and annotation.</title>
        <authorList>
            <consortium name="The Broad Institute Genomics Platform"/>
            <consortium name="The Broad Institute Genome Sequencing Center for Infectious Disease"/>
            <person name="Wu L."/>
            <person name="Ma J."/>
        </authorList>
    </citation>
    <scope>NUCLEOTIDE SEQUENCE [LARGE SCALE GENOMIC DNA]</scope>
    <source>
        <strain evidence="4">CGMCC 1.16306</strain>
    </source>
</reference>
<dbReference type="EMBL" id="JBHSFW010000002">
    <property type="protein sequence ID" value="MFC4618527.1"/>
    <property type="molecule type" value="Genomic_DNA"/>
</dbReference>
<evidence type="ECO:0000313" key="4">
    <source>
        <dbReference type="Proteomes" id="UP001596022"/>
    </source>
</evidence>
<sequence length="397" mass="43754">MNILLTTIFEFPHTGGLSTHMQTLKKGLEHLGHHVDTLSFSNVPYIKRKGTVQAPSYLMNRFIQGKGFIWSQFRRQTLLEKMLETRGAAYDIISAQDIFSALAACKHGLPTTLTTHGYMAREAISKGSLLNESPETKRVFDEEKRAYQAADQIITVDSRIKNYVLDQSGVEAVSIPNFINVDDFQPDPAKKDAIKKELGINPDAQVLLVPRRLTKKNGVILPVQAMPAILAAFPDAYLIYAGDGEERSAIKKVMREQYLDNHVLLLGSVPHHKMKKYYNIADIVLIPSIHSEGVEEATSIAALEAMGSGAPVIAGAVGGLREMIEDGVDGIHVADGQSDALASATIRLLGNHDFRQRLADKARQKVETHYSHLSAAKRYAAIYQSVLENRGTSPRSV</sequence>
<evidence type="ECO:0000259" key="1">
    <source>
        <dbReference type="Pfam" id="PF00534"/>
    </source>
</evidence>
<dbReference type="RefSeq" id="WP_376845577.1">
    <property type="nucleotide sequence ID" value="NZ_JBHSFW010000002.1"/>
</dbReference>
<feature type="domain" description="Glycosyl transferase family 1" evidence="1">
    <location>
        <begin position="191"/>
        <end position="364"/>
    </location>
</feature>
<accession>A0ABV9GKK1</accession>
<keyword evidence="3" id="KW-0328">Glycosyltransferase</keyword>
<dbReference type="InterPro" id="IPR001296">
    <property type="entry name" value="Glyco_trans_1"/>
</dbReference>
<dbReference type="SUPFAM" id="SSF53756">
    <property type="entry name" value="UDP-Glycosyltransferase/glycogen phosphorylase"/>
    <property type="match status" value="1"/>
</dbReference>
<dbReference type="InterPro" id="IPR028098">
    <property type="entry name" value="Glyco_trans_4-like_N"/>
</dbReference>
<organism evidence="3 4">
    <name type="scientific">Camelliibacillus cellulosilyticus</name>
    <dbReference type="NCBI Taxonomy" id="2174486"/>
    <lineage>
        <taxon>Bacteria</taxon>
        <taxon>Bacillati</taxon>
        <taxon>Bacillota</taxon>
        <taxon>Bacilli</taxon>
        <taxon>Bacillales</taxon>
        <taxon>Sporolactobacillaceae</taxon>
        <taxon>Camelliibacillus</taxon>
    </lineage>
</organism>
<dbReference type="Pfam" id="PF00534">
    <property type="entry name" value="Glycos_transf_1"/>
    <property type="match status" value="1"/>
</dbReference>
<dbReference type="PANTHER" id="PTHR12526">
    <property type="entry name" value="GLYCOSYLTRANSFERASE"/>
    <property type="match status" value="1"/>
</dbReference>
<evidence type="ECO:0000259" key="2">
    <source>
        <dbReference type="Pfam" id="PF13439"/>
    </source>
</evidence>
<keyword evidence="4" id="KW-1185">Reference proteome</keyword>
<proteinExistence type="predicted"/>
<protein>
    <submittedName>
        <fullName evidence="3">Glycosyltransferase family 4 protein</fullName>
        <ecNumber evidence="3">2.4.-.-</ecNumber>
    </submittedName>
</protein>
<keyword evidence="3" id="KW-0808">Transferase</keyword>
<dbReference type="Gene3D" id="3.40.50.2000">
    <property type="entry name" value="Glycogen Phosphorylase B"/>
    <property type="match status" value="2"/>
</dbReference>